<dbReference type="PANTHER" id="PTHR43581">
    <property type="entry name" value="ATP/GTP PHOSPHATASE"/>
    <property type="match status" value="1"/>
</dbReference>
<dbReference type="InterPro" id="IPR003959">
    <property type="entry name" value="ATPase_AAA_core"/>
</dbReference>
<keyword evidence="3" id="KW-1185">Reference proteome</keyword>
<sequence length="523" mass="59354">MQHEQRKTGFHLISFQTKSTHIPLFTNEDFEPGAKASVIIGPNGSGKSHALAALANELTNIHRIYRNKYREPDGPKPSKRLRILETQDELPGLFPHENKEALNEADVDARIMYALDGDVWEVSRYGREIKVRLNERSVGLENLQFADRVLALAHLPLDKFRFAQRADEQFYRYLGLRQSNNMTTTGALSTQALISFLEAMDRPSWNSFRVDWLERLELASPFYIGLDFRMSELLKASQEGEFLKIGLDYLERRQGSARFRVTSANQDWHDQLVELWPFVKAIRPILQFGETTRGRKGEHLVPITPPVLGMDVSYSEIARYLLLGRKLQLFGQMRLLFTKGDEIVAFDDLSSGEQHILSTTSQLLANLGERSVVLIDEPEISLHPDWQRQYIPSLLNTFTESPETHAVIATHSHFLVSDVEETTGSLTVANANMGHFDSFDGDVFGRSADNILYRVFGLGSAGNRYVEHDLATALKMISGTEDADLDRLREINERLRPLASHDNAALREILGSIKVYLERETDA</sequence>
<dbReference type="InterPro" id="IPR051396">
    <property type="entry name" value="Bact_Antivir_Def_Nuclease"/>
</dbReference>
<evidence type="ECO:0000259" key="1">
    <source>
        <dbReference type="Pfam" id="PF13304"/>
    </source>
</evidence>
<dbReference type="GO" id="GO:0016887">
    <property type="term" value="F:ATP hydrolysis activity"/>
    <property type="evidence" value="ECO:0007669"/>
    <property type="project" value="InterPro"/>
</dbReference>
<dbReference type="Pfam" id="PF13304">
    <property type="entry name" value="AAA_21"/>
    <property type="match status" value="1"/>
</dbReference>
<dbReference type="PANTHER" id="PTHR43581:SF2">
    <property type="entry name" value="EXCINUCLEASE ATPASE SUBUNIT"/>
    <property type="match status" value="1"/>
</dbReference>
<feature type="domain" description="ATPase AAA-type core" evidence="1">
    <location>
        <begin position="319"/>
        <end position="417"/>
    </location>
</feature>
<accession>A0A2G5KBN2</accession>
<gene>
    <name evidence="2" type="ORF">BFP76_11050</name>
</gene>
<dbReference type="InterPro" id="IPR027417">
    <property type="entry name" value="P-loop_NTPase"/>
</dbReference>
<dbReference type="SUPFAM" id="SSF52540">
    <property type="entry name" value="P-loop containing nucleoside triphosphate hydrolases"/>
    <property type="match status" value="1"/>
</dbReference>
<dbReference type="Proteomes" id="UP000231516">
    <property type="component" value="Unassembled WGS sequence"/>
</dbReference>
<dbReference type="OrthoDB" id="9789856at2"/>
<protein>
    <recommendedName>
        <fullName evidence="1">ATPase AAA-type core domain-containing protein</fullName>
    </recommendedName>
</protein>
<dbReference type="GO" id="GO:0005524">
    <property type="term" value="F:ATP binding"/>
    <property type="evidence" value="ECO:0007669"/>
    <property type="project" value="InterPro"/>
</dbReference>
<name>A0A2G5KBN2_9RHOB</name>
<dbReference type="AlphaFoldDB" id="A0A2G5KBN2"/>
<proteinExistence type="predicted"/>
<dbReference type="Gene3D" id="3.40.50.300">
    <property type="entry name" value="P-loop containing nucleotide triphosphate hydrolases"/>
    <property type="match status" value="1"/>
</dbReference>
<evidence type="ECO:0000313" key="2">
    <source>
        <dbReference type="EMBL" id="PIB26452.1"/>
    </source>
</evidence>
<reference evidence="2 3" key="1">
    <citation type="submission" date="2016-08" db="EMBL/GenBank/DDBJ databases">
        <title>Draft genome of Amylibacter sp. strain 4G11.</title>
        <authorList>
            <person name="Wong S.-K."/>
            <person name="Hamasaki K."/>
            <person name="Yoshizawa S."/>
        </authorList>
    </citation>
    <scope>NUCLEOTIDE SEQUENCE [LARGE SCALE GENOMIC DNA]</scope>
    <source>
        <strain evidence="2 3">4G11</strain>
    </source>
</reference>
<dbReference type="RefSeq" id="WP_099591272.1">
    <property type="nucleotide sequence ID" value="NZ_MDGM01000003.1"/>
</dbReference>
<evidence type="ECO:0000313" key="3">
    <source>
        <dbReference type="Proteomes" id="UP000231516"/>
    </source>
</evidence>
<dbReference type="EMBL" id="MDGM01000003">
    <property type="protein sequence ID" value="PIB26452.1"/>
    <property type="molecule type" value="Genomic_DNA"/>
</dbReference>
<comment type="caution">
    <text evidence="2">The sequence shown here is derived from an EMBL/GenBank/DDBJ whole genome shotgun (WGS) entry which is preliminary data.</text>
</comment>
<organism evidence="2 3">
    <name type="scientific">Paramylibacter kogurei</name>
    <dbReference type="NCBI Taxonomy" id="1889778"/>
    <lineage>
        <taxon>Bacteria</taxon>
        <taxon>Pseudomonadati</taxon>
        <taxon>Pseudomonadota</taxon>
        <taxon>Alphaproteobacteria</taxon>
        <taxon>Rhodobacterales</taxon>
        <taxon>Paracoccaceae</taxon>
        <taxon>Paramylibacter</taxon>
    </lineage>
</organism>